<evidence type="ECO:0000256" key="1">
    <source>
        <dbReference type="ARBA" id="ARBA00022898"/>
    </source>
</evidence>
<organism evidence="2 3">
    <name type="scientific">Candidatus Carbonibacillus altaicus</name>
    <dbReference type="NCBI Taxonomy" id="2163959"/>
    <lineage>
        <taxon>Bacteria</taxon>
        <taxon>Bacillati</taxon>
        <taxon>Bacillota</taxon>
        <taxon>Bacilli</taxon>
        <taxon>Bacillales</taxon>
        <taxon>Candidatus Carbonibacillus</taxon>
    </lineage>
</organism>
<comment type="caution">
    <text evidence="2">The sequence shown here is derived from an EMBL/GenBank/DDBJ whole genome shotgun (WGS) entry which is preliminary data.</text>
</comment>
<proteinExistence type="predicted"/>
<name>A0A2R6Y216_9BACL</name>
<gene>
    <name evidence="2" type="ORF">BSOLF_2752</name>
</gene>
<dbReference type="GO" id="GO:0004359">
    <property type="term" value="F:glutaminase activity"/>
    <property type="evidence" value="ECO:0007669"/>
    <property type="project" value="InterPro"/>
</dbReference>
<evidence type="ECO:0000313" key="2">
    <source>
        <dbReference type="EMBL" id="PTQ56701.1"/>
    </source>
</evidence>
<dbReference type="GO" id="GO:0042823">
    <property type="term" value="P:pyridoxal phosphate biosynthetic process"/>
    <property type="evidence" value="ECO:0007669"/>
    <property type="project" value="InterPro"/>
</dbReference>
<evidence type="ECO:0000313" key="3">
    <source>
        <dbReference type="Proteomes" id="UP000244338"/>
    </source>
</evidence>
<dbReference type="InterPro" id="IPR029062">
    <property type="entry name" value="Class_I_gatase-like"/>
</dbReference>
<reference evidence="3" key="1">
    <citation type="journal article" date="2018" name="Sci. Rep.">
        <title>Lignite coal burning seam in the remote Altai Mountains harbors a hydrogen-driven thermophilic microbial community.</title>
        <authorList>
            <person name="Kadnikov V.V."/>
            <person name="Mardanov A.V."/>
            <person name="Ivasenko D.A."/>
            <person name="Antsiferov D.V."/>
            <person name="Beletsky A.V."/>
            <person name="Karnachuk O.V."/>
            <person name="Ravin N.V."/>
        </authorList>
    </citation>
    <scope>NUCLEOTIDE SEQUENCE [LARGE SCALE GENOMIC DNA]</scope>
</reference>
<dbReference type="Proteomes" id="UP000244338">
    <property type="component" value="Unassembled WGS sequence"/>
</dbReference>
<dbReference type="Gene3D" id="3.40.50.880">
    <property type="match status" value="1"/>
</dbReference>
<dbReference type="Pfam" id="PF01174">
    <property type="entry name" value="SNO"/>
    <property type="match status" value="1"/>
</dbReference>
<sequence>MEVEWVQNASRLATLDALIIPSAPASALRRFITLPDWEEAILSYMQAEKPLWMTGQATALIADGTLLDEKALFRRLKSSLIEGRSSTGKHRGRWFHPFWETLSIARIACDYHAPFVQWVSHAPRPTMHILAKWRDHPVVFWEKQFFYTVFSPELSGDYRIHEYFLRYLLMNRSRHG</sequence>
<protein>
    <submittedName>
        <fullName evidence="2">Uncharacterized protein</fullName>
    </submittedName>
</protein>
<keyword evidence="1" id="KW-0663">Pyridoxal phosphate</keyword>
<dbReference type="InterPro" id="IPR002161">
    <property type="entry name" value="PdxT/SNO"/>
</dbReference>
<dbReference type="EMBL" id="PEBX01000021">
    <property type="protein sequence ID" value="PTQ56701.1"/>
    <property type="molecule type" value="Genomic_DNA"/>
</dbReference>
<accession>A0A2R6Y216</accession>
<dbReference type="AlphaFoldDB" id="A0A2R6Y216"/>
<dbReference type="SUPFAM" id="SSF52317">
    <property type="entry name" value="Class I glutamine amidotransferase-like"/>
    <property type="match status" value="1"/>
</dbReference>